<dbReference type="EnsemblPlants" id="Bo00962s020.1">
    <property type="protein sequence ID" value="Bo00962s020.1"/>
    <property type="gene ID" value="Bo00962s020"/>
</dbReference>
<dbReference type="HOGENOM" id="CLU_111741_0_0_1"/>
<keyword evidence="3" id="KW-1185">Reference proteome</keyword>
<dbReference type="InterPro" id="IPR056924">
    <property type="entry name" value="SH3_Tf2-1"/>
</dbReference>
<protein>
    <recommendedName>
        <fullName evidence="1">Tf2-1-like SH3-like domain-containing protein</fullName>
    </recommendedName>
</protein>
<proteinExistence type="predicted"/>
<name>A0A0D2ZSN3_BRAOL</name>
<accession>A0A0D2ZSN3</accession>
<reference evidence="2" key="2">
    <citation type="submission" date="2015-06" db="UniProtKB">
        <authorList>
            <consortium name="EnsemblPlants"/>
        </authorList>
    </citation>
    <scope>IDENTIFICATION</scope>
</reference>
<dbReference type="eggNOG" id="KOG0017">
    <property type="taxonomic scope" value="Eukaryota"/>
</dbReference>
<evidence type="ECO:0000313" key="2">
    <source>
        <dbReference type="EnsemblPlants" id="Bo00962s020.1"/>
    </source>
</evidence>
<evidence type="ECO:0000259" key="1">
    <source>
        <dbReference type="Pfam" id="PF24626"/>
    </source>
</evidence>
<feature type="domain" description="Tf2-1-like SH3-like" evidence="1">
    <location>
        <begin position="36"/>
        <end position="97"/>
    </location>
</feature>
<dbReference type="PANTHER" id="PTHR35046">
    <property type="entry name" value="ZINC KNUCKLE (CCHC-TYPE) FAMILY PROTEIN"/>
    <property type="match status" value="1"/>
</dbReference>
<dbReference type="Proteomes" id="UP000032141">
    <property type="component" value="Unassembled WGS sequence"/>
</dbReference>
<dbReference type="OMA" id="PTFHIAN"/>
<reference evidence="2" key="1">
    <citation type="journal article" date="2014" name="Genome Biol.">
        <title>Transcriptome and methylome profiling reveals relics of genome dominance in the mesopolyploid Brassica oleracea.</title>
        <authorList>
            <person name="Parkin I.A."/>
            <person name="Koh C."/>
            <person name="Tang H."/>
            <person name="Robinson S.J."/>
            <person name="Kagale S."/>
            <person name="Clarke W.E."/>
            <person name="Town C.D."/>
            <person name="Nixon J."/>
            <person name="Krishnakumar V."/>
            <person name="Bidwell S.L."/>
            <person name="Denoeud F."/>
            <person name="Belcram H."/>
            <person name="Links M.G."/>
            <person name="Just J."/>
            <person name="Clarke C."/>
            <person name="Bender T."/>
            <person name="Huebert T."/>
            <person name="Mason A.S."/>
            <person name="Pires J.C."/>
            <person name="Barker G."/>
            <person name="Moore J."/>
            <person name="Walley P.G."/>
            <person name="Manoli S."/>
            <person name="Batley J."/>
            <person name="Edwards D."/>
            <person name="Nelson M.N."/>
            <person name="Wang X."/>
            <person name="Paterson A.H."/>
            <person name="King G."/>
            <person name="Bancroft I."/>
            <person name="Chalhoub B."/>
            <person name="Sharpe A.G."/>
        </authorList>
    </citation>
    <scope>NUCLEOTIDE SEQUENCE [LARGE SCALE GENOMIC DNA]</scope>
    <source>
        <strain evidence="2">cv. TO1000</strain>
    </source>
</reference>
<dbReference type="AlphaFoldDB" id="A0A0D2ZSN3"/>
<dbReference type="Gramene" id="Bo00962s020.1">
    <property type="protein sequence ID" value="Bo00962s020.1"/>
    <property type="gene ID" value="Bo00962s020"/>
</dbReference>
<dbReference type="PANTHER" id="PTHR35046:SF9">
    <property type="entry name" value="RNA-DIRECTED DNA POLYMERASE"/>
    <property type="match status" value="1"/>
</dbReference>
<dbReference type="Pfam" id="PF24626">
    <property type="entry name" value="SH3_Tf2-1"/>
    <property type="match status" value="1"/>
</dbReference>
<evidence type="ECO:0000313" key="3">
    <source>
        <dbReference type="Proteomes" id="UP000032141"/>
    </source>
</evidence>
<organism evidence="2 3">
    <name type="scientific">Brassica oleracea var. oleracea</name>
    <dbReference type="NCBI Taxonomy" id="109376"/>
    <lineage>
        <taxon>Eukaryota</taxon>
        <taxon>Viridiplantae</taxon>
        <taxon>Streptophyta</taxon>
        <taxon>Embryophyta</taxon>
        <taxon>Tracheophyta</taxon>
        <taxon>Spermatophyta</taxon>
        <taxon>Magnoliopsida</taxon>
        <taxon>eudicotyledons</taxon>
        <taxon>Gunneridae</taxon>
        <taxon>Pentapetalae</taxon>
        <taxon>rosids</taxon>
        <taxon>malvids</taxon>
        <taxon>Brassicales</taxon>
        <taxon>Brassicaceae</taxon>
        <taxon>Brassiceae</taxon>
        <taxon>Brassica</taxon>
    </lineage>
</organism>
<sequence>MVKQIHAEARRNLEEKTKQYARQANKGRREMVFDVGDQVWVHLRKERFPNERKSKLMPRIDGPFTVTHKISNNAYKLDLQGKYDVSDSFNVSDLAPFVAYDPDLRKNPFQEGVDDVIMGMQHEPVQEEINSEDILAIPEVPMTRARSKKLKEAVTRMLKSIEDQEECLCQVSNHEAFTFMEFSPTS</sequence>